<organism evidence="1 2">
    <name type="scientific">Mytilus galloprovincialis</name>
    <name type="common">Mediterranean mussel</name>
    <dbReference type="NCBI Taxonomy" id="29158"/>
    <lineage>
        <taxon>Eukaryota</taxon>
        <taxon>Metazoa</taxon>
        <taxon>Spiralia</taxon>
        <taxon>Lophotrochozoa</taxon>
        <taxon>Mollusca</taxon>
        <taxon>Bivalvia</taxon>
        <taxon>Autobranchia</taxon>
        <taxon>Pteriomorphia</taxon>
        <taxon>Mytilida</taxon>
        <taxon>Mytiloidea</taxon>
        <taxon>Mytilidae</taxon>
        <taxon>Mytilinae</taxon>
        <taxon>Mytilus</taxon>
    </lineage>
</organism>
<evidence type="ECO:0000313" key="1">
    <source>
        <dbReference type="EMBL" id="VDI35309.1"/>
    </source>
</evidence>
<dbReference type="EMBL" id="UYJE01005228">
    <property type="protein sequence ID" value="VDI35309.1"/>
    <property type="molecule type" value="Genomic_DNA"/>
</dbReference>
<comment type="caution">
    <text evidence="1">The sequence shown here is derived from an EMBL/GenBank/DDBJ whole genome shotgun (WGS) entry which is preliminary data.</text>
</comment>
<name>A0A8B6EIJ1_MYTGA</name>
<reference evidence="1" key="1">
    <citation type="submission" date="2018-11" db="EMBL/GenBank/DDBJ databases">
        <authorList>
            <person name="Alioto T."/>
            <person name="Alioto T."/>
        </authorList>
    </citation>
    <scope>NUCLEOTIDE SEQUENCE</scope>
</reference>
<sequence>MALQLQQSMATMNHQIRQLNQQHQFANPQPTWNQHTNVDNPGPHLFQQQNQYLNPQPTWTQHTNFNNPGPYSFQQHPNIHLFPQPPAYQFTRPPPNIQHTRQLFPPHYNAMHHPLRLTYLTTQILKEMIIVAMQLHQRKLLIQTTTGKSIKYRKIYQMIRTIKKNLFKNN</sequence>
<proteinExistence type="predicted"/>
<accession>A0A8B6EIJ1</accession>
<dbReference type="Proteomes" id="UP000596742">
    <property type="component" value="Unassembled WGS sequence"/>
</dbReference>
<dbReference type="AlphaFoldDB" id="A0A8B6EIJ1"/>
<evidence type="ECO:0000313" key="2">
    <source>
        <dbReference type="Proteomes" id="UP000596742"/>
    </source>
</evidence>
<protein>
    <submittedName>
        <fullName evidence="1">Uncharacterized protein</fullName>
    </submittedName>
</protein>
<keyword evidence="2" id="KW-1185">Reference proteome</keyword>
<gene>
    <name evidence="1" type="ORF">MGAL_10B036607</name>
</gene>